<protein>
    <submittedName>
        <fullName evidence="2">Uncharacterized protein</fullName>
    </submittedName>
</protein>
<name>A0AAD8XK45_GLOAC</name>
<organism evidence="2 3">
    <name type="scientific">Glomerella acutata</name>
    <name type="common">Colletotrichum acutatum</name>
    <dbReference type="NCBI Taxonomy" id="27357"/>
    <lineage>
        <taxon>Eukaryota</taxon>
        <taxon>Fungi</taxon>
        <taxon>Dikarya</taxon>
        <taxon>Ascomycota</taxon>
        <taxon>Pezizomycotina</taxon>
        <taxon>Sordariomycetes</taxon>
        <taxon>Hypocreomycetidae</taxon>
        <taxon>Glomerellales</taxon>
        <taxon>Glomerellaceae</taxon>
        <taxon>Colletotrichum</taxon>
        <taxon>Colletotrichum acutatum species complex</taxon>
    </lineage>
</organism>
<accession>A0AAD8XK45</accession>
<feature type="transmembrane region" description="Helical" evidence="1">
    <location>
        <begin position="20"/>
        <end position="47"/>
    </location>
</feature>
<proteinExistence type="predicted"/>
<dbReference type="RefSeq" id="XP_060368873.1">
    <property type="nucleotide sequence ID" value="XM_060501042.1"/>
</dbReference>
<dbReference type="GeneID" id="85384942"/>
<keyword evidence="1" id="KW-1133">Transmembrane helix</keyword>
<keyword evidence="3" id="KW-1185">Reference proteome</keyword>
<gene>
    <name evidence="2" type="ORF">BDZ83DRAFT_103013</name>
</gene>
<reference evidence="2" key="1">
    <citation type="submission" date="2021-12" db="EMBL/GenBank/DDBJ databases">
        <title>Comparative genomics, transcriptomics and evolutionary studies reveal genomic signatures of adaptation to plant cell wall in hemibiotrophic fungi.</title>
        <authorList>
            <consortium name="DOE Joint Genome Institute"/>
            <person name="Baroncelli R."/>
            <person name="Diaz J.F."/>
            <person name="Benocci T."/>
            <person name="Peng M."/>
            <person name="Battaglia E."/>
            <person name="Haridas S."/>
            <person name="Andreopoulos W."/>
            <person name="Labutti K."/>
            <person name="Pangilinan J."/>
            <person name="Floch G.L."/>
            <person name="Makela M.R."/>
            <person name="Henrissat B."/>
            <person name="Grigoriev I.V."/>
            <person name="Crouch J.A."/>
            <person name="De Vries R.P."/>
            <person name="Sukno S.A."/>
            <person name="Thon M.R."/>
        </authorList>
    </citation>
    <scope>NUCLEOTIDE SEQUENCE</scope>
    <source>
        <strain evidence="2">CBS 112980</strain>
    </source>
</reference>
<evidence type="ECO:0000256" key="1">
    <source>
        <dbReference type="SAM" id="Phobius"/>
    </source>
</evidence>
<keyword evidence="1" id="KW-0472">Membrane</keyword>
<dbReference type="Proteomes" id="UP001244207">
    <property type="component" value="Unassembled WGS sequence"/>
</dbReference>
<dbReference type="EMBL" id="JAHMHS010000015">
    <property type="protein sequence ID" value="KAK1728818.1"/>
    <property type="molecule type" value="Genomic_DNA"/>
</dbReference>
<evidence type="ECO:0000313" key="2">
    <source>
        <dbReference type="EMBL" id="KAK1728818.1"/>
    </source>
</evidence>
<keyword evidence="1" id="KW-0812">Transmembrane</keyword>
<feature type="transmembrane region" description="Helical" evidence="1">
    <location>
        <begin position="59"/>
        <end position="79"/>
    </location>
</feature>
<dbReference type="AlphaFoldDB" id="A0AAD8XK45"/>
<comment type="caution">
    <text evidence="2">The sequence shown here is derived from an EMBL/GenBank/DDBJ whole genome shotgun (WGS) entry which is preliminary data.</text>
</comment>
<sequence>MNIRYGVVANMMPSHLSERLGIAPSSILGFGILLPFSRTMLLLSVILTYFSSSCCQLDIILLLFARMSVFFFVGAALPLCDALALSYNAGYVRS</sequence>
<evidence type="ECO:0000313" key="3">
    <source>
        <dbReference type="Proteomes" id="UP001244207"/>
    </source>
</evidence>